<feature type="compositionally biased region" description="Basic and acidic residues" evidence="1">
    <location>
        <begin position="32"/>
        <end position="55"/>
    </location>
</feature>
<evidence type="ECO:0000313" key="3">
    <source>
        <dbReference type="Proteomes" id="UP000255515"/>
    </source>
</evidence>
<sequence length="77" mass="8965">MIVEVNLYYVQSIKYNDFVEVRNNMKQEKCNIKQGKSDIKQEKSNLKQGKSDIKQGKSNINQGKSDIKPKLPKDYTK</sequence>
<proteinExistence type="predicted"/>
<protein>
    <submittedName>
        <fullName evidence="2">Uncharacterized protein</fullName>
    </submittedName>
</protein>
<feature type="compositionally biased region" description="Basic and acidic residues" evidence="1">
    <location>
        <begin position="65"/>
        <end position="77"/>
    </location>
</feature>
<dbReference type="RefSeq" id="WP_002664957.1">
    <property type="nucleotide sequence ID" value="NZ_UFTJ01000003.1"/>
</dbReference>
<feature type="region of interest" description="Disordered" evidence="1">
    <location>
        <begin position="32"/>
        <end position="77"/>
    </location>
</feature>
<name>A0A380ZT80_9FLAO</name>
<evidence type="ECO:0000256" key="1">
    <source>
        <dbReference type="SAM" id="MobiDB-lite"/>
    </source>
</evidence>
<organism evidence="2 3">
    <name type="scientific">Bergeyella zoohelcum</name>
    <dbReference type="NCBI Taxonomy" id="1015"/>
    <lineage>
        <taxon>Bacteria</taxon>
        <taxon>Pseudomonadati</taxon>
        <taxon>Bacteroidota</taxon>
        <taxon>Flavobacteriia</taxon>
        <taxon>Flavobacteriales</taxon>
        <taxon>Weeksellaceae</taxon>
        <taxon>Bergeyella</taxon>
    </lineage>
</organism>
<reference evidence="2 3" key="1">
    <citation type="submission" date="2018-06" db="EMBL/GenBank/DDBJ databases">
        <authorList>
            <consortium name="Pathogen Informatics"/>
            <person name="Doyle S."/>
        </authorList>
    </citation>
    <scope>NUCLEOTIDE SEQUENCE [LARGE SCALE GENOMIC DNA]</scope>
    <source>
        <strain evidence="2 3">NCTC11661</strain>
    </source>
</reference>
<dbReference type="AlphaFoldDB" id="A0A380ZT80"/>
<dbReference type="Proteomes" id="UP000255515">
    <property type="component" value="Unassembled WGS sequence"/>
</dbReference>
<accession>A0A380ZT80</accession>
<evidence type="ECO:0000313" key="2">
    <source>
        <dbReference type="EMBL" id="SUV52543.1"/>
    </source>
</evidence>
<gene>
    <name evidence="2" type="ORF">NCTC11661_01682</name>
</gene>
<dbReference type="EMBL" id="UFTJ01000003">
    <property type="protein sequence ID" value="SUV52543.1"/>
    <property type="molecule type" value="Genomic_DNA"/>
</dbReference>